<accession>A0A7J8BSY2</accession>
<dbReference type="Proteomes" id="UP000593571">
    <property type="component" value="Unassembled WGS sequence"/>
</dbReference>
<name>A0A7J8BSY2_ROUAE</name>
<proteinExistence type="predicted"/>
<organism evidence="2 3">
    <name type="scientific">Rousettus aegyptiacus</name>
    <name type="common">Egyptian fruit bat</name>
    <name type="synonym">Pteropus aegyptiacus</name>
    <dbReference type="NCBI Taxonomy" id="9407"/>
    <lineage>
        <taxon>Eukaryota</taxon>
        <taxon>Metazoa</taxon>
        <taxon>Chordata</taxon>
        <taxon>Craniata</taxon>
        <taxon>Vertebrata</taxon>
        <taxon>Euteleostomi</taxon>
        <taxon>Mammalia</taxon>
        <taxon>Eutheria</taxon>
        <taxon>Laurasiatheria</taxon>
        <taxon>Chiroptera</taxon>
        <taxon>Yinpterochiroptera</taxon>
        <taxon>Pteropodoidea</taxon>
        <taxon>Pteropodidae</taxon>
        <taxon>Rousettinae</taxon>
        <taxon>Rousettus</taxon>
    </lineage>
</organism>
<feature type="compositionally biased region" description="Low complexity" evidence="1">
    <location>
        <begin position="60"/>
        <end position="80"/>
    </location>
</feature>
<comment type="caution">
    <text evidence="2">The sequence shown here is derived from an EMBL/GenBank/DDBJ whole genome shotgun (WGS) entry which is preliminary data.</text>
</comment>
<sequence length="215" mass="23373">MENRKLVFLPGGLAHGPYQVEGKRGASWNVPLAPLSCACGSLGPEKRPRQAPHRHPTWKGASARGQARARSAGGASLSLSPACNGPAEGRAGCVYEGRVLFSHEKSRCPEDSMCPVKEGGAHTSLDFQDLSRVSCGTHARHQLSMVRWQFSVTLIYRSKQSHFLQKRSGTGKWTRWPKAGQEEAGLRRGRAGGDSPELTARRPQRGIPATALRWA</sequence>
<keyword evidence="3" id="KW-1185">Reference proteome</keyword>
<evidence type="ECO:0000313" key="3">
    <source>
        <dbReference type="Proteomes" id="UP000593571"/>
    </source>
</evidence>
<evidence type="ECO:0000313" key="2">
    <source>
        <dbReference type="EMBL" id="KAF6401619.1"/>
    </source>
</evidence>
<feature type="region of interest" description="Disordered" evidence="1">
    <location>
        <begin position="43"/>
        <end position="81"/>
    </location>
</feature>
<evidence type="ECO:0000256" key="1">
    <source>
        <dbReference type="SAM" id="MobiDB-lite"/>
    </source>
</evidence>
<dbReference type="EMBL" id="JACASE010000016">
    <property type="protein sequence ID" value="KAF6401619.1"/>
    <property type="molecule type" value="Genomic_DNA"/>
</dbReference>
<reference evidence="2 3" key="1">
    <citation type="journal article" date="2020" name="Nature">
        <title>Six reference-quality genomes reveal evolution of bat adaptations.</title>
        <authorList>
            <person name="Jebb D."/>
            <person name="Huang Z."/>
            <person name="Pippel M."/>
            <person name="Hughes G.M."/>
            <person name="Lavrichenko K."/>
            <person name="Devanna P."/>
            <person name="Winkler S."/>
            <person name="Jermiin L.S."/>
            <person name="Skirmuntt E.C."/>
            <person name="Katzourakis A."/>
            <person name="Burkitt-Gray L."/>
            <person name="Ray D.A."/>
            <person name="Sullivan K.A.M."/>
            <person name="Roscito J.G."/>
            <person name="Kirilenko B.M."/>
            <person name="Davalos L.M."/>
            <person name="Corthals A.P."/>
            <person name="Power M.L."/>
            <person name="Jones G."/>
            <person name="Ransome R.D."/>
            <person name="Dechmann D.K.N."/>
            <person name="Locatelli A.G."/>
            <person name="Puechmaille S.J."/>
            <person name="Fedrigo O."/>
            <person name="Jarvis E.D."/>
            <person name="Hiller M."/>
            <person name="Vernes S.C."/>
            <person name="Myers E.W."/>
            <person name="Teeling E.C."/>
        </authorList>
    </citation>
    <scope>NUCLEOTIDE SEQUENCE [LARGE SCALE GENOMIC DNA]</scope>
    <source>
        <strain evidence="2">MRouAeg1</strain>
        <tissue evidence="2">Muscle</tissue>
    </source>
</reference>
<gene>
    <name evidence="2" type="ORF">HJG63_009657</name>
</gene>
<protein>
    <submittedName>
        <fullName evidence="2">Uncharacterized protein</fullName>
    </submittedName>
</protein>
<feature type="region of interest" description="Disordered" evidence="1">
    <location>
        <begin position="168"/>
        <end position="215"/>
    </location>
</feature>
<dbReference type="AlphaFoldDB" id="A0A7J8BSY2"/>